<gene>
    <name evidence="3" type="ORF">M8T91_09625</name>
</gene>
<sequence length="223" mass="24603">MKSNSLPKVAFYMLTLSLLTYSPFNLADNHSEQGKIPAESKQAVGGKAWSEASDDNVFTIFKADLTIANEEILSNKKVNKETPQDAHGFFIGAYNNQTHMLNFMIGYSGLSEPGLLMSHFHMRCLGDGKEPPICKPGNPSGPIIQTICGMPTRPGMVPDWPTTKTDKDKHGLETRCSKGNSGYIVGKWTVEEPYRKSLLDKKVFVNLHTKSNPKGEISGILEK</sequence>
<dbReference type="Proteomes" id="UP001321520">
    <property type="component" value="Chromosome"/>
</dbReference>
<evidence type="ECO:0000256" key="1">
    <source>
        <dbReference type="SAM" id="SignalP"/>
    </source>
</evidence>
<dbReference type="InterPro" id="IPR010895">
    <property type="entry name" value="CHRD"/>
</dbReference>
<proteinExistence type="predicted"/>
<keyword evidence="4" id="KW-1185">Reference proteome</keyword>
<evidence type="ECO:0000259" key="2">
    <source>
        <dbReference type="Pfam" id="PF07452"/>
    </source>
</evidence>
<accession>A0ABY9EBP6</accession>
<dbReference type="EMBL" id="CP098023">
    <property type="protein sequence ID" value="WKD48201.1"/>
    <property type="molecule type" value="Genomic_DNA"/>
</dbReference>
<feature type="domain" description="CHRD" evidence="2">
    <location>
        <begin position="74"/>
        <end position="220"/>
    </location>
</feature>
<feature type="chain" id="PRO_5045584268" evidence="1">
    <location>
        <begin position="28"/>
        <end position="223"/>
    </location>
</feature>
<dbReference type="Pfam" id="PF07452">
    <property type="entry name" value="CHRD"/>
    <property type="match status" value="1"/>
</dbReference>
<keyword evidence="1" id="KW-0732">Signal</keyword>
<organism evidence="3 4">
    <name type="scientific">Microbulbifer spongiae</name>
    <dbReference type="NCBI Taxonomy" id="2944933"/>
    <lineage>
        <taxon>Bacteria</taxon>
        <taxon>Pseudomonadati</taxon>
        <taxon>Pseudomonadota</taxon>
        <taxon>Gammaproteobacteria</taxon>
        <taxon>Cellvibrionales</taxon>
        <taxon>Microbulbiferaceae</taxon>
        <taxon>Microbulbifer</taxon>
    </lineage>
</organism>
<feature type="signal peptide" evidence="1">
    <location>
        <begin position="1"/>
        <end position="27"/>
    </location>
</feature>
<reference evidence="3 4" key="1">
    <citation type="submission" date="2022-05" db="EMBL/GenBank/DDBJ databases">
        <title>Microbulbifer sp. nov., isolated from sponge.</title>
        <authorList>
            <person name="Gao L."/>
        </authorList>
    </citation>
    <scope>NUCLEOTIDE SEQUENCE [LARGE SCALE GENOMIC DNA]</scope>
    <source>
        <strain evidence="3 4">MI-G</strain>
    </source>
</reference>
<evidence type="ECO:0000313" key="3">
    <source>
        <dbReference type="EMBL" id="WKD48201.1"/>
    </source>
</evidence>
<dbReference type="RefSeq" id="WP_301413853.1">
    <property type="nucleotide sequence ID" value="NZ_CP098023.1"/>
</dbReference>
<name>A0ABY9EBP6_9GAMM</name>
<protein>
    <submittedName>
        <fullName evidence="3">CHRD domain-containing protein</fullName>
    </submittedName>
</protein>
<evidence type="ECO:0000313" key="4">
    <source>
        <dbReference type="Proteomes" id="UP001321520"/>
    </source>
</evidence>